<evidence type="ECO:0000313" key="4">
    <source>
        <dbReference type="EMBL" id="QDQ72463.1"/>
    </source>
</evidence>
<reference evidence="4 5" key="1">
    <citation type="submission" date="2019-07" db="EMBL/GenBank/DDBJ databases">
        <title>Lysobacter weifangensis sp. nov., isolated from bensulfuron-methyl contaminated farmland soil.</title>
        <authorList>
            <person name="Zhao H."/>
        </authorList>
    </citation>
    <scope>NUCLEOTIDE SEQUENCE [LARGE SCALE GENOMIC DNA]</scope>
    <source>
        <strain evidence="4 5">CC-Bw-6</strain>
    </source>
</reference>
<evidence type="ECO:0000256" key="1">
    <source>
        <dbReference type="SAM" id="MobiDB-lite"/>
    </source>
</evidence>
<keyword evidence="2" id="KW-1133">Transmembrane helix</keyword>
<dbReference type="AlphaFoldDB" id="A0A516V1Q8"/>
<gene>
    <name evidence="4" type="ORF">FNZ56_00470</name>
</gene>
<dbReference type="InterPro" id="IPR032389">
    <property type="entry name" value="GspB_C"/>
</dbReference>
<name>A0A516V1Q8_9GAMM</name>
<feature type="domain" description="Type II secretion system protein GspB C-terminal" evidence="3">
    <location>
        <begin position="159"/>
        <end position="216"/>
    </location>
</feature>
<sequence>MSLILEALRKSEAERRRGEMPDLRAELPPPAARSQRALRRALPWIATVAAIGIVAMLLLHPWSHDAATPAASTATTTPAPAESVRLQPRAAVAQPPPTPRVAEREPPKPQSAPPVATPIPPPQVAPPPVPTAAIPPPPAPSADAETAVNALSADQRKALPPLQLSMHMWDPDPAKRFVILDGERYVEGDSVGPMQVRRIDANGVLFDWQGRSIRLPLR</sequence>
<evidence type="ECO:0000259" key="3">
    <source>
        <dbReference type="Pfam" id="PF16537"/>
    </source>
</evidence>
<evidence type="ECO:0000256" key="2">
    <source>
        <dbReference type="SAM" id="Phobius"/>
    </source>
</evidence>
<organism evidence="4 5">
    <name type="scientific">Pseudoluteimonas lycopersici</name>
    <dbReference type="NCBI Taxonomy" id="1324796"/>
    <lineage>
        <taxon>Bacteria</taxon>
        <taxon>Pseudomonadati</taxon>
        <taxon>Pseudomonadota</taxon>
        <taxon>Gammaproteobacteria</taxon>
        <taxon>Lysobacterales</taxon>
        <taxon>Lysobacteraceae</taxon>
        <taxon>Pseudoluteimonas</taxon>
    </lineage>
</organism>
<accession>A0A516V1Q8</accession>
<protein>
    <recommendedName>
        <fullName evidence="3">Type II secretion system protein GspB C-terminal domain-containing protein</fullName>
    </recommendedName>
</protein>
<feature type="transmembrane region" description="Helical" evidence="2">
    <location>
        <begin position="41"/>
        <end position="62"/>
    </location>
</feature>
<dbReference type="Pfam" id="PF16537">
    <property type="entry name" value="T2SSB"/>
    <property type="match status" value="1"/>
</dbReference>
<keyword evidence="2" id="KW-0472">Membrane</keyword>
<dbReference type="EMBL" id="CP041742">
    <property type="protein sequence ID" value="QDQ72463.1"/>
    <property type="molecule type" value="Genomic_DNA"/>
</dbReference>
<proteinExistence type="predicted"/>
<evidence type="ECO:0000313" key="5">
    <source>
        <dbReference type="Proteomes" id="UP000315891"/>
    </source>
</evidence>
<feature type="compositionally biased region" description="Low complexity" evidence="1">
    <location>
        <begin position="69"/>
        <end position="81"/>
    </location>
</feature>
<keyword evidence="5" id="KW-1185">Reference proteome</keyword>
<dbReference type="OrthoDB" id="5432325at2"/>
<dbReference type="GO" id="GO:0015627">
    <property type="term" value="C:type II protein secretion system complex"/>
    <property type="evidence" value="ECO:0007669"/>
    <property type="project" value="InterPro"/>
</dbReference>
<dbReference type="Proteomes" id="UP000315891">
    <property type="component" value="Chromosome"/>
</dbReference>
<feature type="compositionally biased region" description="Pro residues" evidence="1">
    <location>
        <begin position="108"/>
        <end position="140"/>
    </location>
</feature>
<feature type="region of interest" description="Disordered" evidence="1">
    <location>
        <begin position="69"/>
        <end position="147"/>
    </location>
</feature>
<dbReference type="RefSeq" id="WP_143877979.1">
    <property type="nucleotide sequence ID" value="NZ_BAABLZ010000002.1"/>
</dbReference>
<keyword evidence="2" id="KW-0812">Transmembrane</keyword>